<dbReference type="GO" id="GO:0003964">
    <property type="term" value="F:RNA-directed DNA polymerase activity"/>
    <property type="evidence" value="ECO:0007669"/>
    <property type="project" value="UniProtKB-KW"/>
</dbReference>
<keyword evidence="4" id="KW-0472">Membrane</keyword>
<evidence type="ECO:0000256" key="3">
    <source>
        <dbReference type="SAM" id="MobiDB-lite"/>
    </source>
</evidence>
<sequence length="319" mass="35547">MIYSTRVCSKLKKGTGQCSQIFPPQLGTLQIIHGNGTTVGTVITFQCSAEHQLEGQGVVTCIWKGNSAQWTAGVPSCKPISKYETFGFKVAVIASIVSCAIILLMSMAFLTCCLIKCVKKSERRRTERDMQLWYQLRTEELENMQAAYFGFKGRNNNNNKKLRKKTVFDDGANMAYDNQGFCRTPNPCGAFALAAWVQFYIGDCSEDFIATKMDVSETAIGAVLCQDQEGVERPIAFASKKLNTTETRPGVTNKVADFLSRYNENEVAMTDPCKTTTKIIDDQNQKPVLPQGNLSRGMYGRKDLPWQGEEQSQRDAMPE</sequence>
<dbReference type="PROSITE" id="PS50923">
    <property type="entry name" value="SUSHI"/>
    <property type="match status" value="1"/>
</dbReference>
<gene>
    <name evidence="7" type="primary">SUSD3</name>
</gene>
<dbReference type="InParanoid" id="A0A3Q0G484"/>
<dbReference type="GO" id="GO:0005886">
    <property type="term" value="C:plasma membrane"/>
    <property type="evidence" value="ECO:0007669"/>
    <property type="project" value="TreeGrafter"/>
</dbReference>
<dbReference type="GO" id="GO:0016787">
    <property type="term" value="F:hydrolase activity"/>
    <property type="evidence" value="ECO:0007669"/>
    <property type="project" value="UniProtKB-KW"/>
</dbReference>
<dbReference type="InterPro" id="IPR035976">
    <property type="entry name" value="Sushi/SCR/CCP_sf"/>
</dbReference>
<dbReference type="STRING" id="38654.A0A3Q0G484"/>
<dbReference type="InterPro" id="IPR000436">
    <property type="entry name" value="Sushi_SCR_CCP_dom"/>
</dbReference>
<dbReference type="CTD" id="203328"/>
<dbReference type="PANTHER" id="PTHR46879:SF1">
    <property type="entry name" value="SUSHI DOMAIN-CONTAINING PROTEIN 3"/>
    <property type="match status" value="1"/>
</dbReference>
<dbReference type="Gene3D" id="3.10.20.370">
    <property type="match status" value="1"/>
</dbReference>
<evidence type="ECO:0000256" key="4">
    <source>
        <dbReference type="SAM" id="Phobius"/>
    </source>
</evidence>
<keyword evidence="6" id="KW-1185">Reference proteome</keyword>
<evidence type="ECO:0000313" key="7">
    <source>
        <dbReference type="RefSeq" id="XP_025052913.1"/>
    </source>
</evidence>
<dbReference type="InterPro" id="IPR043502">
    <property type="entry name" value="DNA/RNA_pol_sf"/>
</dbReference>
<feature type="disulfide bond" evidence="2">
    <location>
        <begin position="18"/>
        <end position="61"/>
    </location>
</feature>
<evidence type="ECO:0000259" key="5">
    <source>
        <dbReference type="PROSITE" id="PS50923"/>
    </source>
</evidence>
<dbReference type="InterPro" id="IPR053067">
    <property type="entry name" value="SUSD3"/>
</dbReference>
<dbReference type="PANTHER" id="PTHR46879">
    <property type="entry name" value="SUSHI DOMAIN-CONTAINING PROTEIN 3"/>
    <property type="match status" value="1"/>
</dbReference>
<dbReference type="InterPro" id="IPR041577">
    <property type="entry name" value="RT_RNaseH_2"/>
</dbReference>
<dbReference type="Gene3D" id="2.10.70.10">
    <property type="entry name" value="Complement Module, domain 1"/>
    <property type="match status" value="1"/>
</dbReference>
<protein>
    <submittedName>
        <fullName evidence="7">Sushi domain-containing protein 3 isoform X1</fullName>
    </submittedName>
</protein>
<dbReference type="AlphaFoldDB" id="A0A3Q0G484"/>
<dbReference type="Pfam" id="PF00084">
    <property type="entry name" value="Sushi"/>
    <property type="match status" value="1"/>
</dbReference>
<feature type="domain" description="Sushi" evidence="5">
    <location>
        <begin position="16"/>
        <end position="79"/>
    </location>
</feature>
<evidence type="ECO:0000256" key="2">
    <source>
        <dbReference type="PROSITE-ProRule" id="PRU00302"/>
    </source>
</evidence>
<dbReference type="KEGG" id="asn:102374459"/>
<dbReference type="CDD" id="cd00033">
    <property type="entry name" value="CCP"/>
    <property type="match status" value="1"/>
</dbReference>
<name>A0A3Q0G484_ALLSI</name>
<reference evidence="7" key="1">
    <citation type="submission" date="2025-08" db="UniProtKB">
        <authorList>
            <consortium name="RefSeq"/>
        </authorList>
    </citation>
    <scope>IDENTIFICATION</scope>
</reference>
<keyword evidence="1 2" id="KW-1015">Disulfide bond</keyword>
<feature type="transmembrane region" description="Helical" evidence="4">
    <location>
        <begin position="90"/>
        <end position="115"/>
    </location>
</feature>
<feature type="region of interest" description="Disordered" evidence="3">
    <location>
        <begin position="282"/>
        <end position="319"/>
    </location>
</feature>
<dbReference type="SUPFAM" id="SSF56672">
    <property type="entry name" value="DNA/RNA polymerases"/>
    <property type="match status" value="1"/>
</dbReference>
<comment type="caution">
    <text evidence="2">Lacks conserved residue(s) required for the propagation of feature annotation.</text>
</comment>
<dbReference type="Pfam" id="PF17919">
    <property type="entry name" value="RT_RNaseH_2"/>
    <property type="match status" value="1"/>
</dbReference>
<evidence type="ECO:0000256" key="1">
    <source>
        <dbReference type="ARBA" id="ARBA00023157"/>
    </source>
</evidence>
<dbReference type="Proteomes" id="UP000189705">
    <property type="component" value="Unplaced"/>
</dbReference>
<accession>A0A3Q0G484</accession>
<keyword evidence="2" id="KW-0768">Sushi</keyword>
<dbReference type="SMART" id="SM00032">
    <property type="entry name" value="CCP"/>
    <property type="match status" value="1"/>
</dbReference>
<evidence type="ECO:0000313" key="6">
    <source>
        <dbReference type="Proteomes" id="UP000189705"/>
    </source>
</evidence>
<organism evidence="6 7">
    <name type="scientific">Alligator sinensis</name>
    <name type="common">Chinese alligator</name>
    <dbReference type="NCBI Taxonomy" id="38654"/>
    <lineage>
        <taxon>Eukaryota</taxon>
        <taxon>Metazoa</taxon>
        <taxon>Chordata</taxon>
        <taxon>Craniata</taxon>
        <taxon>Vertebrata</taxon>
        <taxon>Euteleostomi</taxon>
        <taxon>Archelosauria</taxon>
        <taxon>Archosauria</taxon>
        <taxon>Crocodylia</taxon>
        <taxon>Alligatoridae</taxon>
        <taxon>Alligatorinae</taxon>
        <taxon>Alligator</taxon>
    </lineage>
</organism>
<dbReference type="SUPFAM" id="SSF57535">
    <property type="entry name" value="Complement control module/SCR domain"/>
    <property type="match status" value="1"/>
</dbReference>
<dbReference type="GO" id="GO:0004519">
    <property type="term" value="F:endonuclease activity"/>
    <property type="evidence" value="ECO:0007669"/>
    <property type="project" value="UniProtKB-KW"/>
</dbReference>
<dbReference type="RefSeq" id="XP_025052913.1">
    <property type="nucleotide sequence ID" value="XM_025197128.1"/>
</dbReference>
<keyword evidence="4" id="KW-1133">Transmembrane helix</keyword>
<proteinExistence type="predicted"/>
<keyword evidence="4" id="KW-0812">Transmembrane</keyword>
<dbReference type="GeneID" id="102374459"/>